<accession>A0A1C2DSZ9</accession>
<sequence>MVKERFELVLDPTDLWTIWDNETDQPVVFANQLLAGLSKSEAEAAYQILVEIVRKRELEKSKKHQQDKKKRSPDAA</sequence>
<name>A0A1C2DSZ9_9HYPH</name>
<dbReference type="EMBL" id="MDEO01000032">
    <property type="protein sequence ID" value="OCX17892.1"/>
    <property type="molecule type" value="Genomic_DNA"/>
</dbReference>
<dbReference type="AlphaFoldDB" id="A0A1C2DSZ9"/>
<keyword evidence="2" id="KW-1185">Reference proteome</keyword>
<proteinExistence type="predicted"/>
<dbReference type="STRING" id="1566387.QV13_13395"/>
<organism evidence="1 2">
    <name type="scientific">Mesorhizobium hungaricum</name>
    <dbReference type="NCBI Taxonomy" id="1566387"/>
    <lineage>
        <taxon>Bacteria</taxon>
        <taxon>Pseudomonadati</taxon>
        <taxon>Pseudomonadota</taxon>
        <taxon>Alphaproteobacteria</taxon>
        <taxon>Hyphomicrobiales</taxon>
        <taxon>Phyllobacteriaceae</taxon>
        <taxon>Mesorhizobium</taxon>
    </lineage>
</organism>
<protein>
    <submittedName>
        <fullName evidence="1">Uncharacterized protein</fullName>
    </submittedName>
</protein>
<reference evidence="1 2" key="1">
    <citation type="submission" date="2016-08" db="EMBL/GenBank/DDBJ databases">
        <title>Whole genome sequence of Mesorhizobium sp. strain UASWS1009 isolated from industrial sewage.</title>
        <authorList>
            <person name="Crovadore J."/>
            <person name="Calmin G."/>
            <person name="Chablais R."/>
            <person name="Cochard B."/>
            <person name="Lefort F."/>
        </authorList>
    </citation>
    <scope>NUCLEOTIDE SEQUENCE [LARGE SCALE GENOMIC DNA]</scope>
    <source>
        <strain evidence="1 2">UASWS1009</strain>
    </source>
</reference>
<evidence type="ECO:0000313" key="2">
    <source>
        <dbReference type="Proteomes" id="UP000094412"/>
    </source>
</evidence>
<comment type="caution">
    <text evidence="1">The sequence shown here is derived from an EMBL/GenBank/DDBJ whole genome shotgun (WGS) entry which is preliminary data.</text>
</comment>
<gene>
    <name evidence="1" type="ORF">QV13_13395</name>
</gene>
<dbReference type="Proteomes" id="UP000094412">
    <property type="component" value="Unassembled WGS sequence"/>
</dbReference>
<evidence type="ECO:0000313" key="1">
    <source>
        <dbReference type="EMBL" id="OCX17892.1"/>
    </source>
</evidence>